<dbReference type="Pfam" id="PF05494">
    <property type="entry name" value="MlaC"/>
    <property type="match status" value="1"/>
</dbReference>
<dbReference type="Gene3D" id="3.10.450.710">
    <property type="entry name" value="Tgt2/MlaC"/>
    <property type="match status" value="1"/>
</dbReference>
<proteinExistence type="predicted"/>
<protein>
    <submittedName>
        <fullName evidence="1">ABC transporter substrate-binding protein</fullName>
    </submittedName>
</protein>
<dbReference type="InterPro" id="IPR042245">
    <property type="entry name" value="Tgt2/MlaC_sf"/>
</dbReference>
<dbReference type="EMBL" id="SHBM01000033">
    <property type="protein sequence ID" value="RZO17237.1"/>
    <property type="molecule type" value="Genomic_DNA"/>
</dbReference>
<comment type="caution">
    <text evidence="1">The sequence shown here is derived from an EMBL/GenBank/DDBJ whole genome shotgun (WGS) entry which is preliminary data.</text>
</comment>
<dbReference type="PANTHER" id="PTHR36573:SF1">
    <property type="entry name" value="INTERMEMBRANE PHOSPHOLIPID TRANSPORT SYSTEM BINDING PROTEIN MLAC"/>
    <property type="match status" value="1"/>
</dbReference>
<dbReference type="PIRSF" id="PIRSF004649">
    <property type="entry name" value="MlaC"/>
    <property type="match status" value="1"/>
</dbReference>
<sequence>MSSILKNYFLFVLIITFPFIVKAEINPHEFIDSKAQEMVQVLKENNELYYIDKDAYEDQIKVIFEPIIDFRRVSALVMGKKYYVAASKSERLEFIEVFKNSLLDTYSETLAQWQDQKIVTLFPDEEIFANQVNVKQNLYTSSSVYPIKYTVRRVGDEWKIINIVVNGVNLGLTFRNQFRALADSNNGNISKTISYWVSDAGFDE</sequence>
<accession>A0A520M7N1</accession>
<reference evidence="1 2" key="1">
    <citation type="submission" date="2019-02" db="EMBL/GenBank/DDBJ databases">
        <title>Prokaryotic population dynamics and viral predation in marine succession experiment using metagenomics: the confinement effect.</title>
        <authorList>
            <person name="Haro-Moreno J.M."/>
            <person name="Rodriguez-Valera F."/>
            <person name="Lopez-Perez M."/>
        </authorList>
    </citation>
    <scope>NUCLEOTIDE SEQUENCE [LARGE SCALE GENOMIC DNA]</scope>
    <source>
        <strain evidence="1">MED-G167</strain>
    </source>
</reference>
<gene>
    <name evidence="1" type="ORF">EVB00_02460</name>
</gene>
<dbReference type="AlphaFoldDB" id="A0A520M7N1"/>
<dbReference type="InterPro" id="IPR008869">
    <property type="entry name" value="MlaC/ttg2D"/>
</dbReference>
<evidence type="ECO:0000313" key="1">
    <source>
        <dbReference type="EMBL" id="RZO17237.1"/>
    </source>
</evidence>
<name>A0A520M7N1_9GAMM</name>
<dbReference type="Proteomes" id="UP000318359">
    <property type="component" value="Unassembled WGS sequence"/>
</dbReference>
<dbReference type="PANTHER" id="PTHR36573">
    <property type="entry name" value="INTERMEMBRANE PHOSPHOLIPID TRANSPORT SYSTEM BINDING PROTEIN MLAC"/>
    <property type="match status" value="1"/>
</dbReference>
<organism evidence="1 2">
    <name type="scientific">SAR86 cluster bacterium</name>
    <dbReference type="NCBI Taxonomy" id="2030880"/>
    <lineage>
        <taxon>Bacteria</taxon>
        <taxon>Pseudomonadati</taxon>
        <taxon>Pseudomonadota</taxon>
        <taxon>Gammaproteobacteria</taxon>
        <taxon>SAR86 cluster</taxon>
    </lineage>
</organism>
<evidence type="ECO:0000313" key="2">
    <source>
        <dbReference type="Proteomes" id="UP000318359"/>
    </source>
</evidence>